<dbReference type="Proteomes" id="UP001634394">
    <property type="component" value="Unassembled WGS sequence"/>
</dbReference>
<name>A0ABD3XBN0_SINWO</name>
<dbReference type="AlphaFoldDB" id="A0ABD3XBN0"/>
<protein>
    <submittedName>
        <fullName evidence="2">Uncharacterized protein</fullName>
    </submittedName>
</protein>
<dbReference type="EMBL" id="JBJQND010000003">
    <property type="protein sequence ID" value="KAL3883669.1"/>
    <property type="molecule type" value="Genomic_DNA"/>
</dbReference>
<evidence type="ECO:0000313" key="2">
    <source>
        <dbReference type="EMBL" id="KAL3883669.1"/>
    </source>
</evidence>
<dbReference type="PANTHER" id="PTHR34488">
    <property type="entry name" value="SI:CH211-245H14.1-RELATED"/>
    <property type="match status" value="1"/>
</dbReference>
<sequence length="308" mass="34932">MSKASSMFKRVWNSTADEDILDMTDAFKKYISVAQHNVETLEKIYSENRQEHVGMELLKGEHIISTPPIGHCEQIHQASSCMMGLNVDKSTDNQKHQPYKQHQPIESDDIDNPPEECSEINAKMEAVNKVKDSLKKCQDAVEYYERNRQVQSSRHARYPSAQNQHAIQLYCAQKTDLTDYVIRELETNLRRQHGMKLQMQMCLNVSSIQSCIPLIVICLSSSRLGVDMSAAVSGLPTGPNTAVLIFHHKKPHALPTEPSNAVLKEDEFKNIGRIIDVAFFEDMGLYDCDMNTRAYKSLISFIKAHGTM</sequence>
<evidence type="ECO:0000313" key="3">
    <source>
        <dbReference type="Proteomes" id="UP001634394"/>
    </source>
</evidence>
<evidence type="ECO:0000256" key="1">
    <source>
        <dbReference type="SAM" id="MobiDB-lite"/>
    </source>
</evidence>
<gene>
    <name evidence="2" type="ORF">ACJMK2_029909</name>
</gene>
<reference evidence="2 3" key="1">
    <citation type="submission" date="2024-11" db="EMBL/GenBank/DDBJ databases">
        <title>Chromosome-level genome assembly of the freshwater bivalve Anodonta woodiana.</title>
        <authorList>
            <person name="Chen X."/>
        </authorList>
    </citation>
    <scope>NUCLEOTIDE SEQUENCE [LARGE SCALE GENOMIC DNA]</scope>
    <source>
        <strain evidence="2">MN2024</strain>
        <tissue evidence="2">Gills</tissue>
    </source>
</reference>
<feature type="region of interest" description="Disordered" evidence="1">
    <location>
        <begin position="90"/>
        <end position="112"/>
    </location>
</feature>
<comment type="caution">
    <text evidence="2">The sequence shown here is derived from an EMBL/GenBank/DDBJ whole genome shotgun (WGS) entry which is preliminary data.</text>
</comment>
<dbReference type="PANTHER" id="PTHR34488:SF1">
    <property type="entry name" value="SI:CH211-245H14.1-RELATED"/>
    <property type="match status" value="1"/>
</dbReference>
<proteinExistence type="predicted"/>
<accession>A0ABD3XBN0</accession>
<organism evidence="2 3">
    <name type="scientific">Sinanodonta woodiana</name>
    <name type="common">Chinese pond mussel</name>
    <name type="synonym">Anodonta woodiana</name>
    <dbReference type="NCBI Taxonomy" id="1069815"/>
    <lineage>
        <taxon>Eukaryota</taxon>
        <taxon>Metazoa</taxon>
        <taxon>Spiralia</taxon>
        <taxon>Lophotrochozoa</taxon>
        <taxon>Mollusca</taxon>
        <taxon>Bivalvia</taxon>
        <taxon>Autobranchia</taxon>
        <taxon>Heteroconchia</taxon>
        <taxon>Palaeoheterodonta</taxon>
        <taxon>Unionida</taxon>
        <taxon>Unionoidea</taxon>
        <taxon>Unionidae</taxon>
        <taxon>Unioninae</taxon>
        <taxon>Sinanodonta</taxon>
    </lineage>
</organism>
<keyword evidence="3" id="KW-1185">Reference proteome</keyword>